<dbReference type="AlphaFoldDB" id="A0A1Y3PJM5"/>
<reference evidence="6" key="1">
    <citation type="submission" date="2016-06" db="EMBL/GenBank/DDBJ databases">
        <authorList>
            <person name="Nascimento L."/>
            <person name="Pereira R.V."/>
            <person name="Martins L.F."/>
            <person name="Quaggio R.B."/>
            <person name="Silva A.M."/>
            <person name="Setubal J.C."/>
        </authorList>
    </citation>
    <scope>NUCLEOTIDE SEQUENCE [LARGE SCALE GENOMIC DNA]</scope>
</reference>
<dbReference type="InterPro" id="IPR003029">
    <property type="entry name" value="S1_domain"/>
</dbReference>
<dbReference type="PROSITE" id="PS50126">
    <property type="entry name" value="S1"/>
    <property type="match status" value="2"/>
</dbReference>
<proteinExistence type="inferred from homology"/>
<dbReference type="Proteomes" id="UP000196475">
    <property type="component" value="Unassembled WGS sequence"/>
</dbReference>
<evidence type="ECO:0000313" key="6">
    <source>
        <dbReference type="Proteomes" id="UP000196475"/>
    </source>
</evidence>
<organism evidence="5 6">
    <name type="scientific">Bacillus thermozeamaize</name>
    <dbReference type="NCBI Taxonomy" id="230954"/>
    <lineage>
        <taxon>Bacteria</taxon>
        <taxon>Bacillati</taxon>
        <taxon>Bacillota</taxon>
        <taxon>Bacilli</taxon>
        <taxon>Bacillales</taxon>
        <taxon>Bacillaceae</taxon>
        <taxon>Bacillus</taxon>
    </lineage>
</organism>
<evidence type="ECO:0000256" key="2">
    <source>
        <dbReference type="ARBA" id="ARBA00022980"/>
    </source>
</evidence>
<dbReference type="EMBL" id="LZRT01000073">
    <property type="protein sequence ID" value="OUM87553.1"/>
    <property type="molecule type" value="Genomic_DNA"/>
</dbReference>
<dbReference type="Gene3D" id="2.40.50.140">
    <property type="entry name" value="Nucleic acid-binding proteins"/>
    <property type="match status" value="2"/>
</dbReference>
<evidence type="ECO:0000256" key="1">
    <source>
        <dbReference type="ARBA" id="ARBA00006767"/>
    </source>
</evidence>
<dbReference type="InterPro" id="IPR050437">
    <property type="entry name" value="Ribos_protein_bS1-like"/>
</dbReference>
<accession>A0A1Y3PJM5</accession>
<dbReference type="GO" id="GO:1990904">
    <property type="term" value="C:ribonucleoprotein complex"/>
    <property type="evidence" value="ECO:0007669"/>
    <property type="project" value="UniProtKB-KW"/>
</dbReference>
<evidence type="ECO:0000259" key="4">
    <source>
        <dbReference type="PROSITE" id="PS50126"/>
    </source>
</evidence>
<keyword evidence="2" id="KW-0689">Ribosomal protein</keyword>
<sequence>MSAELKRVLIEGYQEEKVEQQEYDESWQRIYAAKQNNLILQSEITGFEVVLGKLCGIVYVGNVRGMIPLEYSGVDEPRQFKAMIGEPVVFKIVTYDREGNTFVASRKDAVEHMAGVTWKRLEQDAVITAVVRKVERKVLTVDIGGIQVEIPAQEFSHGWTDDLREVVQPGDHFKVKVIELDKENKKVSVSKKAIEPCPWPDCTKRYVKGGEYVGRVSGVAEYGIFVNLEPGVDALVPHMRFDRLRRGNRVLIRIREIDVKKQRIHGRIMRKL</sequence>
<dbReference type="GO" id="GO:0003735">
    <property type="term" value="F:structural constituent of ribosome"/>
    <property type="evidence" value="ECO:0007669"/>
    <property type="project" value="TreeGrafter"/>
</dbReference>
<dbReference type="GO" id="GO:0006412">
    <property type="term" value="P:translation"/>
    <property type="evidence" value="ECO:0007669"/>
    <property type="project" value="TreeGrafter"/>
</dbReference>
<dbReference type="SUPFAM" id="SSF50249">
    <property type="entry name" value="Nucleic acid-binding proteins"/>
    <property type="match status" value="1"/>
</dbReference>
<dbReference type="GO" id="GO:0005840">
    <property type="term" value="C:ribosome"/>
    <property type="evidence" value="ECO:0007669"/>
    <property type="project" value="UniProtKB-KW"/>
</dbReference>
<evidence type="ECO:0000313" key="5">
    <source>
        <dbReference type="EMBL" id="OUM87553.1"/>
    </source>
</evidence>
<feature type="domain" description="S1 motif" evidence="4">
    <location>
        <begin position="124"/>
        <end position="192"/>
    </location>
</feature>
<dbReference type="GO" id="GO:0003729">
    <property type="term" value="F:mRNA binding"/>
    <property type="evidence" value="ECO:0007669"/>
    <property type="project" value="TreeGrafter"/>
</dbReference>
<dbReference type="PANTHER" id="PTHR10724:SF7">
    <property type="entry name" value="SMALL RIBOSOMAL SUBUNIT PROTEIN BS1C"/>
    <property type="match status" value="1"/>
</dbReference>
<comment type="similarity">
    <text evidence="1">Belongs to the bacterial ribosomal protein bS1 family.</text>
</comment>
<dbReference type="PANTHER" id="PTHR10724">
    <property type="entry name" value="30S RIBOSOMAL PROTEIN S1"/>
    <property type="match status" value="1"/>
</dbReference>
<evidence type="ECO:0000256" key="3">
    <source>
        <dbReference type="ARBA" id="ARBA00023274"/>
    </source>
</evidence>
<protein>
    <recommendedName>
        <fullName evidence="4">S1 motif domain-containing protein</fullName>
    </recommendedName>
</protein>
<name>A0A1Y3PJM5_9BACI</name>
<feature type="domain" description="S1 motif" evidence="4">
    <location>
        <begin position="209"/>
        <end position="269"/>
    </location>
</feature>
<dbReference type="Pfam" id="PF00575">
    <property type="entry name" value="S1"/>
    <property type="match status" value="1"/>
</dbReference>
<gene>
    <name evidence="5" type="ORF">BAA01_06580</name>
</gene>
<dbReference type="InterPro" id="IPR012340">
    <property type="entry name" value="NA-bd_OB-fold"/>
</dbReference>
<comment type="caution">
    <text evidence="5">The sequence shown here is derived from an EMBL/GenBank/DDBJ whole genome shotgun (WGS) entry which is preliminary data.</text>
</comment>
<keyword evidence="3" id="KW-0687">Ribonucleoprotein</keyword>
<dbReference type="SMART" id="SM00316">
    <property type="entry name" value="S1"/>
    <property type="match status" value="2"/>
</dbReference>